<name>A0A0A9AY44_ARUDO</name>
<proteinExistence type="predicted"/>
<sequence length="33" mass="4048">MMCTWNLHYMQPKSGRKKKPPIFNTRQQKDPTR</sequence>
<feature type="region of interest" description="Disordered" evidence="1">
    <location>
        <begin position="1"/>
        <end position="33"/>
    </location>
</feature>
<evidence type="ECO:0000313" key="2">
    <source>
        <dbReference type="EMBL" id="JAD56036.1"/>
    </source>
</evidence>
<evidence type="ECO:0000256" key="1">
    <source>
        <dbReference type="SAM" id="MobiDB-lite"/>
    </source>
</evidence>
<accession>A0A0A9AY44</accession>
<dbReference type="EMBL" id="GBRH01241859">
    <property type="protein sequence ID" value="JAD56036.1"/>
    <property type="molecule type" value="Transcribed_RNA"/>
</dbReference>
<reference evidence="2" key="1">
    <citation type="submission" date="2014-09" db="EMBL/GenBank/DDBJ databases">
        <authorList>
            <person name="Magalhaes I.L.F."/>
            <person name="Oliveira U."/>
            <person name="Santos F.R."/>
            <person name="Vidigal T.H.D.A."/>
            <person name="Brescovit A.D."/>
            <person name="Santos A.J."/>
        </authorList>
    </citation>
    <scope>NUCLEOTIDE SEQUENCE</scope>
    <source>
        <tissue evidence="2">Shoot tissue taken approximately 20 cm above the soil surface</tissue>
    </source>
</reference>
<organism evidence="2">
    <name type="scientific">Arundo donax</name>
    <name type="common">Giant reed</name>
    <name type="synonym">Donax arundinaceus</name>
    <dbReference type="NCBI Taxonomy" id="35708"/>
    <lineage>
        <taxon>Eukaryota</taxon>
        <taxon>Viridiplantae</taxon>
        <taxon>Streptophyta</taxon>
        <taxon>Embryophyta</taxon>
        <taxon>Tracheophyta</taxon>
        <taxon>Spermatophyta</taxon>
        <taxon>Magnoliopsida</taxon>
        <taxon>Liliopsida</taxon>
        <taxon>Poales</taxon>
        <taxon>Poaceae</taxon>
        <taxon>PACMAD clade</taxon>
        <taxon>Arundinoideae</taxon>
        <taxon>Arundineae</taxon>
        <taxon>Arundo</taxon>
    </lineage>
</organism>
<protein>
    <submittedName>
        <fullName evidence="2">Uncharacterized protein</fullName>
    </submittedName>
</protein>
<reference evidence="2" key="2">
    <citation type="journal article" date="2015" name="Data Brief">
        <title>Shoot transcriptome of the giant reed, Arundo donax.</title>
        <authorList>
            <person name="Barrero R.A."/>
            <person name="Guerrero F.D."/>
            <person name="Moolhuijzen P."/>
            <person name="Goolsby J.A."/>
            <person name="Tidwell J."/>
            <person name="Bellgard S.E."/>
            <person name="Bellgard M.I."/>
        </authorList>
    </citation>
    <scope>NUCLEOTIDE SEQUENCE</scope>
    <source>
        <tissue evidence="2">Shoot tissue taken approximately 20 cm above the soil surface</tissue>
    </source>
</reference>
<dbReference type="AlphaFoldDB" id="A0A0A9AY44"/>